<keyword evidence="2" id="KW-0812">Transmembrane</keyword>
<accession>A0ABX0XT90</accession>
<name>A0ABX0XT90_9ACTN</name>
<evidence type="ECO:0000313" key="5">
    <source>
        <dbReference type="Proteomes" id="UP000722989"/>
    </source>
</evidence>
<evidence type="ECO:0000256" key="1">
    <source>
        <dbReference type="SAM" id="MobiDB-lite"/>
    </source>
</evidence>
<feature type="compositionally biased region" description="Polar residues" evidence="1">
    <location>
        <begin position="1"/>
        <end position="14"/>
    </location>
</feature>
<dbReference type="RefSeq" id="WP_167923965.1">
    <property type="nucleotide sequence ID" value="NZ_JAATVY010000002.1"/>
</dbReference>
<keyword evidence="2" id="KW-0472">Membrane</keyword>
<feature type="transmembrane region" description="Helical" evidence="2">
    <location>
        <begin position="35"/>
        <end position="54"/>
    </location>
</feature>
<feature type="region of interest" description="Disordered" evidence="1">
    <location>
        <begin position="1"/>
        <end position="25"/>
    </location>
</feature>
<dbReference type="EMBL" id="JAATVY010000002">
    <property type="protein sequence ID" value="NJC69112.1"/>
    <property type="molecule type" value="Genomic_DNA"/>
</dbReference>
<feature type="transmembrane region" description="Helical" evidence="2">
    <location>
        <begin position="440"/>
        <end position="458"/>
    </location>
</feature>
<keyword evidence="2" id="KW-1133">Transmembrane helix</keyword>
<feature type="transmembrane region" description="Helical" evidence="2">
    <location>
        <begin position="399"/>
        <end position="419"/>
    </location>
</feature>
<dbReference type="Proteomes" id="UP000722989">
    <property type="component" value="Unassembled WGS sequence"/>
</dbReference>
<feature type="transmembrane region" description="Helical" evidence="2">
    <location>
        <begin position="156"/>
        <end position="175"/>
    </location>
</feature>
<evidence type="ECO:0000259" key="3">
    <source>
        <dbReference type="Pfam" id="PF19830"/>
    </source>
</evidence>
<feature type="domain" description="DUF6311" evidence="3">
    <location>
        <begin position="72"/>
        <end position="375"/>
    </location>
</feature>
<gene>
    <name evidence="4" type="ORF">HC031_05150</name>
</gene>
<protein>
    <recommendedName>
        <fullName evidence="3">DUF6311 domain-containing protein</fullName>
    </recommendedName>
</protein>
<organism evidence="4 5">
    <name type="scientific">Planosporangium thailandense</name>
    <dbReference type="NCBI Taxonomy" id="765197"/>
    <lineage>
        <taxon>Bacteria</taxon>
        <taxon>Bacillati</taxon>
        <taxon>Actinomycetota</taxon>
        <taxon>Actinomycetes</taxon>
        <taxon>Micromonosporales</taxon>
        <taxon>Micromonosporaceae</taxon>
        <taxon>Planosporangium</taxon>
    </lineage>
</organism>
<feature type="transmembrane region" description="Helical" evidence="2">
    <location>
        <begin position="120"/>
        <end position="144"/>
    </location>
</feature>
<proteinExistence type="predicted"/>
<feature type="transmembrane region" description="Helical" evidence="2">
    <location>
        <begin position="254"/>
        <end position="274"/>
    </location>
</feature>
<dbReference type="InterPro" id="IPR046278">
    <property type="entry name" value="DUF6311"/>
</dbReference>
<feature type="transmembrane region" description="Helical" evidence="2">
    <location>
        <begin position="225"/>
        <end position="242"/>
    </location>
</feature>
<comment type="caution">
    <text evidence="4">The sequence shown here is derived from an EMBL/GenBank/DDBJ whole genome shotgun (WGS) entry which is preliminary data.</text>
</comment>
<keyword evidence="5" id="KW-1185">Reference proteome</keyword>
<feature type="transmembrane region" description="Helical" evidence="2">
    <location>
        <begin position="352"/>
        <end position="371"/>
    </location>
</feature>
<evidence type="ECO:0000313" key="4">
    <source>
        <dbReference type="EMBL" id="NJC69112.1"/>
    </source>
</evidence>
<reference evidence="4 5" key="1">
    <citation type="submission" date="2020-03" db="EMBL/GenBank/DDBJ databases">
        <title>WGS of the type strain of Planosporangium spp.</title>
        <authorList>
            <person name="Thawai C."/>
        </authorList>
    </citation>
    <scope>NUCLEOTIDE SEQUENCE [LARGE SCALE GENOMIC DNA]</scope>
    <source>
        <strain evidence="4 5">TBRC 5610</strain>
    </source>
</reference>
<dbReference type="Pfam" id="PF19830">
    <property type="entry name" value="DUF6311"/>
    <property type="match status" value="1"/>
</dbReference>
<sequence>MTTDHASLGTQSLRTGADRSVPASPRVRDRRAGDWLAAIGYALLALAVTVQLWLHPTGAILQENQQDEVQFEWMLANAVRTLRHLCDPFFTDVVNAPFGVNLMANTSTWGLTLPLAPMTALFGAPVSFRIMLTAAFFGTALSWYHVLSRRVVASRIAAFVGGAFCAFAPGMLGQGTGHPNVVAQFLLPFIVLVVLDLRKPADRVRNGLLLAGLVTYQFFINEEVLLLAALALGVFVVAYWVQRRDVVTPLLRSSLVSLALTTVVVSVIVAYPLYRQFFGRQSYHGLPEWVLEYNTDLASYVGYAQQSLAGTKAGAEHLAQGVSEQNTFYGWGLPVLVLMIVAALWRRAVVRALALTAAVFVLLSLGQYVVVEGEKTPYAGPWRLLAELPLFDTVVPTRLSLVVIPIVGVLLALFVDWIMVEGGRGVGSAGARGAWSPLRVLGIGALAASLVPLLPTPLTVTPRQPAPRFFSTGAWHHSVPDGATVGLLPFGWQSDVTSMQWQTEQGFRFKILGGYFLGPDPTRDDRRGGYGAGPYLVRTVLAEGRQGGRRLSGQERQHCLQQLRSWHATVLLLPENAPNAAAVREGAEQIFGPGRHVEDVWVWRVPGA</sequence>
<evidence type="ECO:0000256" key="2">
    <source>
        <dbReference type="SAM" id="Phobius"/>
    </source>
</evidence>
<feature type="transmembrane region" description="Helical" evidence="2">
    <location>
        <begin position="328"/>
        <end position="345"/>
    </location>
</feature>